<keyword evidence="6 8" id="KW-0472">Membrane</keyword>
<dbReference type="InterPro" id="IPR014001">
    <property type="entry name" value="Helicase_ATP-bd"/>
</dbReference>
<feature type="transmembrane region" description="Helical" evidence="8">
    <location>
        <begin position="555"/>
        <end position="576"/>
    </location>
</feature>
<evidence type="ECO:0000313" key="11">
    <source>
        <dbReference type="EMBL" id="THH06812.1"/>
    </source>
</evidence>
<evidence type="ECO:0000256" key="1">
    <source>
        <dbReference type="ARBA" id="ARBA00004141"/>
    </source>
</evidence>
<proteinExistence type="predicted"/>
<feature type="compositionally biased region" description="Basic and acidic residues" evidence="7">
    <location>
        <begin position="1419"/>
        <end position="1432"/>
    </location>
</feature>
<gene>
    <name evidence="11" type="ORF">EW145_g3823</name>
</gene>
<feature type="transmembrane region" description="Helical" evidence="8">
    <location>
        <begin position="756"/>
        <end position="777"/>
    </location>
</feature>
<feature type="domain" description="Helicase ATP-binding" evidence="9">
    <location>
        <begin position="94"/>
        <end position="337"/>
    </location>
</feature>
<feature type="compositionally biased region" description="Basic and acidic residues" evidence="7">
    <location>
        <begin position="1221"/>
        <end position="1236"/>
    </location>
</feature>
<dbReference type="InterPro" id="IPR025256">
    <property type="entry name" value="TM7S3/TM198-like_dom"/>
</dbReference>
<dbReference type="PANTHER" id="PTHR39469">
    <property type="entry name" value="CHROMOSOME 1, WHOLE GENOME SHOTGUN SEQUENCE"/>
    <property type="match status" value="1"/>
</dbReference>
<dbReference type="PROSITE" id="PS51192">
    <property type="entry name" value="HELICASE_ATP_BIND_1"/>
    <property type="match status" value="1"/>
</dbReference>
<keyword evidence="5 8" id="KW-1133">Transmembrane helix</keyword>
<dbReference type="Proteomes" id="UP000308199">
    <property type="component" value="Unassembled WGS sequence"/>
</dbReference>
<keyword evidence="3" id="KW-0547">Nucleotide-binding</keyword>
<feature type="compositionally biased region" description="Polar residues" evidence="7">
    <location>
        <begin position="1350"/>
        <end position="1359"/>
    </location>
</feature>
<dbReference type="Pfam" id="PF00270">
    <property type="entry name" value="DEAD"/>
    <property type="match status" value="1"/>
</dbReference>
<evidence type="ECO:0000256" key="6">
    <source>
        <dbReference type="ARBA" id="ARBA00023136"/>
    </source>
</evidence>
<feature type="compositionally biased region" description="Basic and acidic residues" evidence="7">
    <location>
        <begin position="1278"/>
        <end position="1293"/>
    </location>
</feature>
<keyword evidence="12" id="KW-1185">Reference proteome</keyword>
<accession>A0A4S4L5R8</accession>
<dbReference type="PROSITE" id="PS51194">
    <property type="entry name" value="HELICASE_CTER"/>
    <property type="match status" value="1"/>
</dbReference>
<dbReference type="SMART" id="SM00487">
    <property type="entry name" value="DEXDc"/>
    <property type="match status" value="1"/>
</dbReference>
<reference evidence="11 12" key="1">
    <citation type="submission" date="2019-02" db="EMBL/GenBank/DDBJ databases">
        <title>Genome sequencing of the rare red list fungi Phellinidium pouzarii.</title>
        <authorList>
            <person name="Buettner E."/>
            <person name="Kellner H."/>
        </authorList>
    </citation>
    <scope>NUCLEOTIDE SEQUENCE [LARGE SCALE GENOMIC DNA]</scope>
    <source>
        <strain evidence="11 12">DSM 108285</strain>
    </source>
</reference>
<sequence length="1439" mass="158794">MNAFFNTSRCLRVNGSSFGYSLGRTTLQRVVTQRAWHAVRHQSQAAAANTSRRIPQVRAFGFRELLGDRNLLVKALGKAFPDVKRPTLSQAEFIPAILKGQDVVLQDETGTGKSFGTILALLSKSRAKASSHTSGRPNRPCITSLVIVPHRDLGFQMLHWITAILKNSGTNSPALETISQLVVRGDTTSPNEQARQLYATPPHILIGTPQALWEIYQEDREALQIEDLATLVIDEVDYLLDVPAPYLRKKREEAAWKNFRKHPSAARLLLEEILPRRKPGAVPLAEVDYNDDDDRHRRSARRRGVSGRPLQVLVSSATVHSNLTDYLWEARWMGDDRVVISGKQVAKTNAHIIYEDGKDEPEVVHHAFVVSASGNVSNVDFAVRPGEEHLKKDKKDRRTGYQETTGQSQLLPPNAAVQKAIAELHDLGVNARTLDLRSESVSQLGRPGGLKTAESEATLLVATPAYTRGVDLPQLTHVFCVGPPDLASADSFKHVSGRVDRFGRGGKIITFVTEREEEHRDGMVRTTKNPAGLLRMFYRKLGIKPVWFDLMTSPLPIRLFASLALLFILFSLLAHLSTMGAAWQHCRLLFALAVLAALLQLSFVHAQSSTPAPSSSSSTSPAPSSLANASISSVVSNFTSTFTSTSGVHTTVITSVIPTTVALSPTSTSANATATNSTNSASATPLSLDTRVDPGYGVLGAILIITGLPSAFWGHKNRWSSFFLIGFYTLALACLALILKFGVLEAVNLPSEKLRGVFVLACCIAGIAGGGVAIFFWHQAKYFIGAWGGFAFGLWIQCFRDGGLIRPIGFRWILYTGKSQVIAIADITPDGKYRPRSDWILFMHASKDPLPCASSFYSDGLKEFYIWNLGFDTLFTKFTNNGIEFPISQMMEIELGLIGAFALMGAAVQLRILKILQFKLKEISRDQKKRDEELEAQAASRFTLTAKEMEAWDKEHGRVDSHLSGLPLLKEHEAQSSGTEENSTLVFGDHRRSRYQSGISDYMASPQTDDRQQTGALPAIDLGLDLESDIPKDFVSDHTTSLMSNTLTPQEREGLKKKEALMVEISTIRKSIEQLHSATPGSSAEDESRSRHQSFTSRRTLSVGFVEAMEGPSRPPRAADPRTRVQSMERLSQYPDALMSGSSISRPSSAPLQDDAAWNDYVRERKLFQPPAGVSPPIVTAPIAPQPKRASVAVPAAVSEAILRRHQQEAAIESGGFGSLGRHDRLSSHTSEERPLSKMFSLQQKSVTVGSKAPVTILPPRRPNADQQPVRPSAPRTRTFEELAERHREKMRDLQAPLSQAEREQAELAAARSRWEHSKEVERQVMTKKQAEKEVAAKQRREEKDEKRLSVNSQHQRSLSADKLGKLPGASGLTSKRQSMLKVEDWRRYQQDVEVMSPAQPSSRRDSVVPFPAAQASREPGRVHSPSNDRCRSQLMPPS</sequence>
<feature type="domain" description="Helicase C-terminal" evidence="10">
    <location>
        <begin position="385"/>
        <end position="542"/>
    </location>
</feature>
<dbReference type="Pfam" id="PF00271">
    <property type="entry name" value="Helicase_C"/>
    <property type="match status" value="1"/>
</dbReference>
<dbReference type="InterPro" id="IPR001650">
    <property type="entry name" value="Helicase_C-like"/>
</dbReference>
<dbReference type="SUPFAM" id="SSF52540">
    <property type="entry name" value="P-loop containing nucleoside triphosphate hydrolases"/>
    <property type="match status" value="1"/>
</dbReference>
<comment type="caution">
    <text evidence="11">The sequence shown here is derived from an EMBL/GenBank/DDBJ whole genome shotgun (WGS) entry which is preliminary data.</text>
</comment>
<feature type="compositionally biased region" description="Basic and acidic residues" evidence="7">
    <location>
        <begin position="390"/>
        <end position="400"/>
    </location>
</feature>
<dbReference type="OrthoDB" id="102260at2759"/>
<protein>
    <recommendedName>
        <fullName evidence="13">Helicase ATP-binding domain-containing protein</fullName>
    </recommendedName>
</protein>
<dbReference type="GO" id="GO:0016020">
    <property type="term" value="C:membrane"/>
    <property type="evidence" value="ECO:0007669"/>
    <property type="project" value="UniProtKB-SubCell"/>
</dbReference>
<dbReference type="EMBL" id="SGPK01000174">
    <property type="protein sequence ID" value="THH06812.1"/>
    <property type="molecule type" value="Genomic_DNA"/>
</dbReference>
<evidence type="ECO:0000256" key="5">
    <source>
        <dbReference type="ARBA" id="ARBA00022989"/>
    </source>
</evidence>
<feature type="region of interest" description="Disordered" evidence="7">
    <location>
        <begin position="1213"/>
        <end position="1439"/>
    </location>
</feature>
<dbReference type="InterPro" id="IPR027417">
    <property type="entry name" value="P-loop_NTPase"/>
</dbReference>
<dbReference type="InterPro" id="IPR011545">
    <property type="entry name" value="DEAD/DEAH_box_helicase_dom"/>
</dbReference>
<dbReference type="GO" id="GO:0005524">
    <property type="term" value="F:ATP binding"/>
    <property type="evidence" value="ECO:0007669"/>
    <property type="project" value="UniProtKB-KW"/>
</dbReference>
<feature type="transmembrane region" description="Helical" evidence="8">
    <location>
        <begin position="695"/>
        <end position="714"/>
    </location>
</feature>
<evidence type="ECO:0000256" key="7">
    <source>
        <dbReference type="SAM" id="MobiDB-lite"/>
    </source>
</evidence>
<feature type="compositionally biased region" description="Polar residues" evidence="7">
    <location>
        <begin position="1240"/>
        <end position="1249"/>
    </location>
</feature>
<keyword evidence="4" id="KW-0067">ATP-binding</keyword>
<evidence type="ECO:0000256" key="8">
    <source>
        <dbReference type="SAM" id="Phobius"/>
    </source>
</evidence>
<feature type="compositionally biased region" description="Basic and acidic residues" evidence="7">
    <location>
        <begin position="1313"/>
        <end position="1349"/>
    </location>
</feature>
<evidence type="ECO:0000256" key="2">
    <source>
        <dbReference type="ARBA" id="ARBA00022692"/>
    </source>
</evidence>
<dbReference type="Pfam" id="PF13886">
    <property type="entry name" value="TM7S3_TM198"/>
    <property type="match status" value="1"/>
</dbReference>
<dbReference type="GO" id="GO:0003676">
    <property type="term" value="F:nucleic acid binding"/>
    <property type="evidence" value="ECO:0007669"/>
    <property type="project" value="InterPro"/>
</dbReference>
<dbReference type="PANTHER" id="PTHR39469:SF1">
    <property type="entry name" value="DUF4203 DOMAIN-CONTAINING PROTEIN"/>
    <property type="match status" value="1"/>
</dbReference>
<evidence type="ECO:0000256" key="4">
    <source>
        <dbReference type="ARBA" id="ARBA00022840"/>
    </source>
</evidence>
<evidence type="ECO:0000259" key="9">
    <source>
        <dbReference type="PROSITE" id="PS51192"/>
    </source>
</evidence>
<keyword evidence="2 8" id="KW-0812">Transmembrane</keyword>
<feature type="transmembrane region" description="Helical" evidence="8">
    <location>
        <begin position="588"/>
        <end position="606"/>
    </location>
</feature>
<dbReference type="Gene3D" id="3.40.50.300">
    <property type="entry name" value="P-loop containing nucleotide triphosphate hydrolases"/>
    <property type="match status" value="2"/>
</dbReference>
<evidence type="ECO:0000313" key="12">
    <source>
        <dbReference type="Proteomes" id="UP000308199"/>
    </source>
</evidence>
<feature type="compositionally biased region" description="Basic and acidic residues" evidence="7">
    <location>
        <begin position="1382"/>
        <end position="1391"/>
    </location>
</feature>
<comment type="subcellular location">
    <subcellularLocation>
        <location evidence="1">Membrane</location>
        <topology evidence="1">Multi-pass membrane protein</topology>
    </subcellularLocation>
</comment>
<feature type="region of interest" description="Disordered" evidence="7">
    <location>
        <begin position="390"/>
        <end position="409"/>
    </location>
</feature>
<name>A0A4S4L5R8_9AGAM</name>
<evidence type="ECO:0000259" key="10">
    <source>
        <dbReference type="PROSITE" id="PS51194"/>
    </source>
</evidence>
<evidence type="ECO:0008006" key="13">
    <source>
        <dbReference type="Google" id="ProtNLM"/>
    </source>
</evidence>
<feature type="transmembrane region" description="Helical" evidence="8">
    <location>
        <begin position="721"/>
        <end position="744"/>
    </location>
</feature>
<evidence type="ECO:0000256" key="3">
    <source>
        <dbReference type="ARBA" id="ARBA00022741"/>
    </source>
</evidence>
<feature type="region of interest" description="Disordered" evidence="7">
    <location>
        <begin position="1074"/>
        <end position="1101"/>
    </location>
</feature>
<organism evidence="11 12">
    <name type="scientific">Phellinidium pouzarii</name>
    <dbReference type="NCBI Taxonomy" id="167371"/>
    <lineage>
        <taxon>Eukaryota</taxon>
        <taxon>Fungi</taxon>
        <taxon>Dikarya</taxon>
        <taxon>Basidiomycota</taxon>
        <taxon>Agaricomycotina</taxon>
        <taxon>Agaricomycetes</taxon>
        <taxon>Hymenochaetales</taxon>
        <taxon>Hymenochaetaceae</taxon>
        <taxon>Phellinidium</taxon>
    </lineage>
</organism>